<accession>E2IUD2</accession>
<evidence type="ECO:0000313" key="2">
    <source>
        <dbReference type="EMBL" id="ADO13790.1"/>
    </source>
</evidence>
<dbReference type="EMBL" id="HM625781">
    <property type="protein sequence ID" value="ADO13790.1"/>
    <property type="molecule type" value="Genomic_DNA"/>
</dbReference>
<dbReference type="KEGG" id="vg:9829319"/>
<organismHost>
    <name type="scientific">Saimiri</name>
    <name type="common">squirrel monkeys</name>
    <dbReference type="NCBI Taxonomy" id="9520"/>
</organismHost>
<dbReference type="Proteomes" id="UP000127069">
    <property type="component" value="Segment"/>
</dbReference>
<dbReference type="OrthoDB" id="754at10239"/>
<sequence>MTQATRTRVPVEWHELIAAAENDLREHAPAPSHVGSIWNLVDTLEPLATQLREMSRAATAAAPPRLSPGAAGRKLVGHGSAYPPEQTFLLVARLRAAFASFLLAPTAAAPEHVRSGWPRLISLLCELHRGLSLTETALLLENLPGLAVHHIDVAVPRDRAGACRDMSAVIACVRKMAGPETVDALEELGLRTSSPLGPISTQRNVLDWVQRWLAVTKSMHEADPRESADFSSAPPLKNLATLPLGQPGAGLAAPKYHLIFGAPFVQRGLRHLAEVGNRVCVVGAYLRRADDAALTPLARALFTLALVDEHVPSGGGVPSLLVQRFRRDVALVDPTIMIPPLEANPMPRTRGEVRISSALSTRTPGVTCAPPGTLITRVRTDSDVFGTHPEHVSASALAVFQPAVSSLLQAGETEATPEVRQRMLGLLHETWARLQNTTSADVALATLVDAGFTPANCAAYLSALEGFLASGHLVASADSGEKDARGLDGRELGEIQQLFGCISILGRGIFQLAREYGPHAEYVKTFKRIQAACEQRHAQLSHAAGLSQGVLGQALARIMSPTTPTEHLAALRRALVDEFEVAERRFNEGHPSLLREPVMAWVDIYGQTAWDVAPPTPHFGPTAASLLPTGPTAYDSTAHVIAAAAICFPAFGFTNPDILTDPGFAPYVMALVVGDALETTARVAYLPSSLAFAVRVLAWARDFGLGYLPSVSGHRTKIGALITLLGPGMKDGEPPPTIQTVESVEQLLQELYQIVRVASEQIDPRVRLRSVAQPTVANSLLLVSMYALSARGSLHELAARADPLAQQLEDAMVLLRVHMSSLAAFFECRFESDGGRLFALPYAVAGGAAPEPRLGPWSPDVVADAVSRYCGGYHDAKLAYTTALAGLRALSAEASALLSACEGLASQAAAGDTVLASALREIGSFSLMINNTHACAARLLTGGQVPGFAPMSRFLARWRTIAGAYATATAAAGPEPVADFVHQLREAWIGLRLESAQPTAETPCFSPEQRALAVREILASAVGSNEIGDGSPGDGSPVTLTDRHNLGAWEEYNPDPLKRPTVYPSSINMTPESISAAVNTEWVMTGHLLQVMDGVFRTSAPPSLTQRSSAPHGSADIEVDGTAARRNGGRP</sequence>
<feature type="compositionally biased region" description="Polar residues" evidence="1">
    <location>
        <begin position="1100"/>
        <end position="1111"/>
    </location>
</feature>
<organismHost>
    <name type="scientific">Callithrix</name>
    <dbReference type="NCBI Taxonomy" id="9481"/>
</organismHost>
<name>E2IUD2_SHV1</name>
<dbReference type="Pfam" id="PF03970">
    <property type="entry name" value="Herpes_UL37_1"/>
    <property type="match status" value="1"/>
</dbReference>
<dbReference type="GO" id="GO:0019068">
    <property type="term" value="P:virion assembly"/>
    <property type="evidence" value="ECO:0007669"/>
    <property type="project" value="InterPro"/>
</dbReference>
<evidence type="ECO:0000313" key="3">
    <source>
        <dbReference type="Proteomes" id="UP000127069"/>
    </source>
</evidence>
<reference evidence="2 3" key="1">
    <citation type="journal article" date="2011" name="Virology">
        <title>Structure and sequence of the saimiriine herpesvirus 1 genome.</title>
        <authorList>
            <person name="Tyler S."/>
            <person name="Severini A."/>
            <person name="Black D."/>
            <person name="Walker M."/>
            <person name="Eberle R."/>
        </authorList>
    </citation>
    <scope>NUCLEOTIDE SEQUENCE [LARGE SCALE GENOMIC DNA]</scope>
    <source>
        <strain evidence="2">MV 5-4</strain>
    </source>
</reference>
<protein>
    <submittedName>
        <fullName evidence="2">Tegument protein UL37</fullName>
    </submittedName>
</protein>
<dbReference type="InterPro" id="IPR005655">
    <property type="entry name" value="Herpes_UL37"/>
</dbReference>
<proteinExistence type="predicted"/>
<dbReference type="GeneID" id="9829319"/>
<organism evidence="2 3">
    <name type="scientific">Saimiriine herpesvirus 1 (strain MV-5-4-PSL)</name>
    <name type="common">SaHV-1</name>
    <name type="synonym">Marmoset herpesvirus</name>
    <dbReference type="NCBI Taxonomy" id="10353"/>
    <lineage>
        <taxon>Viruses</taxon>
        <taxon>Duplodnaviria</taxon>
        <taxon>Heunggongvirae</taxon>
        <taxon>Peploviricota</taxon>
        <taxon>Herviviricetes</taxon>
        <taxon>Herpesvirales</taxon>
        <taxon>Orthoherpesviridae</taxon>
        <taxon>Alphaherpesvirinae</taxon>
        <taxon>Simplexvirus</taxon>
        <taxon>Simplexvirus saimiriinealpha1</taxon>
    </lineage>
</organism>
<evidence type="ECO:0000256" key="1">
    <source>
        <dbReference type="SAM" id="MobiDB-lite"/>
    </source>
</evidence>
<dbReference type="RefSeq" id="YP_003933802.1">
    <property type="nucleotide sequence ID" value="NC_014567.1"/>
</dbReference>
<gene>
    <name evidence="2" type="primary">UL37</name>
</gene>
<keyword evidence="3" id="KW-1185">Reference proteome</keyword>
<feature type="region of interest" description="Disordered" evidence="1">
    <location>
        <begin position="1100"/>
        <end position="1131"/>
    </location>
</feature>